<accession>A0AA88HQK0</accession>
<protein>
    <submittedName>
        <fullName evidence="2">Uncharacterized protein</fullName>
    </submittedName>
</protein>
<dbReference type="InterPro" id="IPR035992">
    <property type="entry name" value="Ricin_B-like_lectins"/>
</dbReference>
<dbReference type="PANTHER" id="PTHR11675">
    <property type="entry name" value="N-ACETYLGALACTOSAMINYLTRANSFERASE"/>
    <property type="match status" value="1"/>
</dbReference>
<dbReference type="Gene3D" id="1.10.8.460">
    <property type="entry name" value="ppGaNTase-T1 linker domain-like"/>
    <property type="match status" value="1"/>
</dbReference>
<dbReference type="GO" id="GO:0004653">
    <property type="term" value="F:polypeptide N-acetylgalactosaminyltransferase activity"/>
    <property type="evidence" value="ECO:0007669"/>
    <property type="project" value="TreeGrafter"/>
</dbReference>
<evidence type="ECO:0000313" key="2">
    <source>
        <dbReference type="EMBL" id="KAK2711444.1"/>
    </source>
</evidence>
<keyword evidence="3" id="KW-1185">Reference proteome</keyword>
<proteinExistence type="predicted"/>
<dbReference type="PANTHER" id="PTHR11675:SF43">
    <property type="entry name" value="POLYPEPTIDE N-ACETYLGALACTOSAMINYLTRANSFERASE 1"/>
    <property type="match status" value="1"/>
</dbReference>
<dbReference type="EMBL" id="JAVRJZ010000016">
    <property type="protein sequence ID" value="KAK2711444.1"/>
    <property type="molecule type" value="Genomic_DNA"/>
</dbReference>
<dbReference type="AlphaFoldDB" id="A0AA88HQK0"/>
<evidence type="ECO:0000256" key="1">
    <source>
        <dbReference type="ARBA" id="ARBA00023157"/>
    </source>
</evidence>
<organism evidence="2 3">
    <name type="scientific">Artemia franciscana</name>
    <name type="common">Brine shrimp</name>
    <name type="synonym">Artemia sanfranciscana</name>
    <dbReference type="NCBI Taxonomy" id="6661"/>
    <lineage>
        <taxon>Eukaryota</taxon>
        <taxon>Metazoa</taxon>
        <taxon>Ecdysozoa</taxon>
        <taxon>Arthropoda</taxon>
        <taxon>Crustacea</taxon>
        <taxon>Branchiopoda</taxon>
        <taxon>Anostraca</taxon>
        <taxon>Artemiidae</taxon>
        <taxon>Artemia</taxon>
    </lineage>
</organism>
<reference evidence="2" key="1">
    <citation type="submission" date="2023-07" db="EMBL/GenBank/DDBJ databases">
        <title>Chromosome-level genome assembly of Artemia franciscana.</title>
        <authorList>
            <person name="Jo E."/>
        </authorList>
    </citation>
    <scope>NUCLEOTIDE SEQUENCE</scope>
    <source>
        <tissue evidence="2">Whole body</tissue>
    </source>
</reference>
<dbReference type="PROSITE" id="PS50231">
    <property type="entry name" value="RICIN_B_LECTIN"/>
    <property type="match status" value="1"/>
</dbReference>
<dbReference type="GO" id="GO:0005794">
    <property type="term" value="C:Golgi apparatus"/>
    <property type="evidence" value="ECO:0007669"/>
    <property type="project" value="TreeGrafter"/>
</dbReference>
<dbReference type="Proteomes" id="UP001187531">
    <property type="component" value="Unassembled WGS sequence"/>
</dbReference>
<evidence type="ECO:0000313" key="3">
    <source>
        <dbReference type="Proteomes" id="UP001187531"/>
    </source>
</evidence>
<keyword evidence="1" id="KW-1015">Disulfide bond</keyword>
<sequence>MLGEKQNDSAVGDVSKRKELRNKLGCKSFRWFLDNVIPEKFILDEHVLEFGKVRNSVGDKSLCLDTLQRSEDNPYIIGYYPCHNFLASSQDWSDRIVCDLVDSVSISYLFVIMSLSGAQKRKLADLKKEKEVENQSTLIRWIKKQKPSPCEPVQRVTVPQIE</sequence>
<gene>
    <name evidence="2" type="ORF">QYM36_012570</name>
</gene>
<dbReference type="GO" id="GO:0006493">
    <property type="term" value="P:protein O-linked glycosylation"/>
    <property type="evidence" value="ECO:0007669"/>
    <property type="project" value="TreeGrafter"/>
</dbReference>
<name>A0AA88HQK0_ARTSF</name>
<comment type="caution">
    <text evidence="2">The sequence shown here is derived from an EMBL/GenBank/DDBJ whole genome shotgun (WGS) entry which is preliminary data.</text>
</comment>
<dbReference type="SUPFAM" id="SSF50370">
    <property type="entry name" value="Ricin B-like lectins"/>
    <property type="match status" value="1"/>
</dbReference>